<organism evidence="2 3">
    <name type="scientific">Puccinia striiformis f. sp. tritici PST-78</name>
    <dbReference type="NCBI Taxonomy" id="1165861"/>
    <lineage>
        <taxon>Eukaryota</taxon>
        <taxon>Fungi</taxon>
        <taxon>Dikarya</taxon>
        <taxon>Basidiomycota</taxon>
        <taxon>Pucciniomycotina</taxon>
        <taxon>Pucciniomycetes</taxon>
        <taxon>Pucciniales</taxon>
        <taxon>Pucciniaceae</taxon>
        <taxon>Puccinia</taxon>
    </lineage>
</organism>
<proteinExistence type="predicted"/>
<dbReference type="PANTHER" id="PTHR33069">
    <property type="entry name" value="CHROMOSOME 7, WHOLE GENOME SHOTGUN SEQUENCE-RELATED"/>
    <property type="match status" value="1"/>
</dbReference>
<reference evidence="3" key="1">
    <citation type="submission" date="2014-03" db="EMBL/GenBank/DDBJ databases">
        <title>The Genome Sequence of Puccinia striiformis f. sp. tritici PST-78.</title>
        <authorList>
            <consortium name="The Broad Institute Genome Sequencing Platform"/>
            <person name="Cuomo C."/>
            <person name="Hulbert S."/>
            <person name="Chen X."/>
            <person name="Walker B."/>
            <person name="Young S.K."/>
            <person name="Zeng Q."/>
            <person name="Gargeya S."/>
            <person name="Fitzgerald M."/>
            <person name="Haas B."/>
            <person name="Abouelleil A."/>
            <person name="Alvarado L."/>
            <person name="Arachchi H.M."/>
            <person name="Berlin A.M."/>
            <person name="Chapman S.B."/>
            <person name="Goldberg J."/>
            <person name="Griggs A."/>
            <person name="Gujja S."/>
            <person name="Hansen M."/>
            <person name="Howarth C."/>
            <person name="Imamovic A."/>
            <person name="Larimer J."/>
            <person name="McCowan C."/>
            <person name="Montmayeur A."/>
            <person name="Murphy C."/>
            <person name="Neiman D."/>
            <person name="Pearson M."/>
            <person name="Priest M."/>
            <person name="Roberts A."/>
            <person name="Saif S."/>
            <person name="Shea T."/>
            <person name="Sisk P."/>
            <person name="Sykes S."/>
            <person name="Wortman J."/>
            <person name="Nusbaum C."/>
            <person name="Birren B."/>
        </authorList>
    </citation>
    <scope>NUCLEOTIDE SEQUENCE [LARGE SCALE GENOMIC DNA]</scope>
    <source>
        <strain evidence="3">race PST-78</strain>
    </source>
</reference>
<evidence type="ECO:0000256" key="1">
    <source>
        <dbReference type="SAM" id="MobiDB-lite"/>
    </source>
</evidence>
<sequence>MLDCEGPIVKALQNLVTQYDEIYFTWDEELYDEDRDDWTSSRWAALLDNVMKAPKDRLLQMQKCILPSLQQQRADLLESLNIADPPRDPGPRYLDALTEIQPTLVLKLARPEPFLPVSPVPCPARTCPISQINSLIRNHISPLSRHHVRFIVAKQSMDGLTLGCDLINLRSKVSRATAESSKAIDNVISWSRRSDFSVSQDDWQEHADILNWKLHKTLSRRQELINQLETERDANDEEGSDLEISTGTTDVSQDQHDGQPVTGPSNRYEDIRSHPSSSGDHEDGQLATSSSVGSSEDTDVRQRLIDLIESSMPLIKLYRILLNKLVNTPTGQSPFTFSPMISSAEIDEIDSTSEELDCSVQNFLNTFSHYCICDNNIPYRHHRMLADLPNGVMFREGLYDGIGSLIKLLCAHLVPSTPHVDIPPSETNLETWFIMLEKQSWLADCRYRRALTNLGKSDWKVKTNLLVNLIPAISARITSPTRASPLALTGR</sequence>
<dbReference type="PANTHER" id="PTHR33069:SF3">
    <property type="entry name" value="DYNEIN HEAVY CHAIN TAIL DOMAIN-CONTAINING PROTEIN"/>
    <property type="match status" value="1"/>
</dbReference>
<feature type="compositionally biased region" description="Basic and acidic residues" evidence="1">
    <location>
        <begin position="267"/>
        <end position="284"/>
    </location>
</feature>
<evidence type="ECO:0000313" key="2">
    <source>
        <dbReference type="EMBL" id="KNF01593.1"/>
    </source>
</evidence>
<evidence type="ECO:0000313" key="3">
    <source>
        <dbReference type="Proteomes" id="UP000054564"/>
    </source>
</evidence>
<protein>
    <submittedName>
        <fullName evidence="2">Uncharacterized protein</fullName>
    </submittedName>
</protein>
<dbReference type="Proteomes" id="UP000054564">
    <property type="component" value="Unassembled WGS sequence"/>
</dbReference>
<comment type="caution">
    <text evidence="2">The sequence shown here is derived from an EMBL/GenBank/DDBJ whole genome shotgun (WGS) entry which is preliminary data.</text>
</comment>
<feature type="region of interest" description="Disordered" evidence="1">
    <location>
        <begin position="229"/>
        <end position="295"/>
    </location>
</feature>
<dbReference type="EMBL" id="AJIL01000028">
    <property type="protein sequence ID" value="KNF01593.1"/>
    <property type="molecule type" value="Genomic_DNA"/>
</dbReference>
<name>A0A0L0VQN2_9BASI</name>
<gene>
    <name evidence="2" type="ORF">PSTG_05028</name>
</gene>
<keyword evidence="3" id="KW-1185">Reference proteome</keyword>
<feature type="compositionally biased region" description="Polar residues" evidence="1">
    <location>
        <begin position="286"/>
        <end position="295"/>
    </location>
</feature>
<accession>A0A0L0VQN2</accession>
<dbReference type="AlphaFoldDB" id="A0A0L0VQN2"/>
<feature type="compositionally biased region" description="Polar residues" evidence="1">
    <location>
        <begin position="243"/>
        <end position="252"/>
    </location>
</feature>